<keyword evidence="1" id="KW-0812">Transmembrane</keyword>
<keyword evidence="1" id="KW-1133">Transmembrane helix</keyword>
<dbReference type="Proteomes" id="UP001205603">
    <property type="component" value="Unassembled WGS sequence"/>
</dbReference>
<feature type="transmembrane region" description="Helical" evidence="1">
    <location>
        <begin position="83"/>
        <end position="103"/>
    </location>
</feature>
<protein>
    <recommendedName>
        <fullName evidence="4">Anti sigma-E protein RseA N-terminal domain-containing protein</fullName>
    </recommendedName>
</protein>
<comment type="caution">
    <text evidence="2">The sequence shown here is derived from an EMBL/GenBank/DDBJ whole genome shotgun (WGS) entry which is preliminary data.</text>
</comment>
<proteinExistence type="predicted"/>
<evidence type="ECO:0000256" key="1">
    <source>
        <dbReference type="SAM" id="Phobius"/>
    </source>
</evidence>
<sequence>MNDQDIKILINKYWECKTDIEEEKILRSYFAKNTSHESFPHDIGNWFSAADNIQRVSLSDEFDRKIFEKIELQNKKNKKKRTLIWSGAISFAAIGLLLITLNIKNNSPVNEMTQQEAFDTARNILYFSSSKINEAETRITKELNGLKFISKNTDTN</sequence>
<reference evidence="2 3" key="1">
    <citation type="submission" date="2022-07" db="EMBL/GenBank/DDBJ databases">
        <title>Fecal culturing of patients with breast cancer.</title>
        <authorList>
            <person name="Teng N.M.Y."/>
            <person name="Kiu R."/>
            <person name="Evans R."/>
            <person name="Baker D.J."/>
            <person name="Zenner C."/>
            <person name="Robinson S.D."/>
            <person name="Hall L.J."/>
        </authorList>
    </citation>
    <scope>NUCLEOTIDE SEQUENCE [LARGE SCALE GENOMIC DNA]</scope>
    <source>
        <strain evidence="2 3">LH1063</strain>
    </source>
</reference>
<evidence type="ECO:0000313" key="3">
    <source>
        <dbReference type="Proteomes" id="UP001205603"/>
    </source>
</evidence>
<keyword evidence="3" id="KW-1185">Reference proteome</keyword>
<dbReference type="EMBL" id="JANDHW010000003">
    <property type="protein sequence ID" value="MCP9611184.1"/>
    <property type="molecule type" value="Genomic_DNA"/>
</dbReference>
<dbReference type="RefSeq" id="WP_255025882.1">
    <property type="nucleotide sequence ID" value="NZ_JANDHW010000003.1"/>
</dbReference>
<gene>
    <name evidence="2" type="ORF">NMU02_03650</name>
</gene>
<evidence type="ECO:0008006" key="4">
    <source>
        <dbReference type="Google" id="ProtNLM"/>
    </source>
</evidence>
<name>A0ABT1MGK8_9BACT</name>
<keyword evidence="1" id="KW-0472">Membrane</keyword>
<accession>A0ABT1MGK8</accession>
<organism evidence="2 3">
    <name type="scientific">Coprobacter tertius</name>
    <dbReference type="NCBI Taxonomy" id="2944915"/>
    <lineage>
        <taxon>Bacteria</taxon>
        <taxon>Pseudomonadati</taxon>
        <taxon>Bacteroidota</taxon>
        <taxon>Bacteroidia</taxon>
        <taxon>Bacteroidales</taxon>
        <taxon>Barnesiellaceae</taxon>
        <taxon>Coprobacter</taxon>
    </lineage>
</organism>
<evidence type="ECO:0000313" key="2">
    <source>
        <dbReference type="EMBL" id="MCP9611184.1"/>
    </source>
</evidence>